<accession>A0A1M6G6H2</accession>
<proteinExistence type="predicted"/>
<keyword evidence="2" id="KW-1185">Reference proteome</keyword>
<dbReference type="RefSeq" id="WP_149734427.1">
    <property type="nucleotide sequence ID" value="NZ_FQZD01000011.1"/>
</dbReference>
<organism evidence="1 2">
    <name type="scientific">Propionispora hippei DSM 15287</name>
    <dbReference type="NCBI Taxonomy" id="1123003"/>
    <lineage>
        <taxon>Bacteria</taxon>
        <taxon>Bacillati</taxon>
        <taxon>Bacillota</taxon>
        <taxon>Negativicutes</taxon>
        <taxon>Selenomonadales</taxon>
        <taxon>Sporomusaceae</taxon>
        <taxon>Propionispora</taxon>
    </lineage>
</organism>
<sequence>MRERQMVSATELAKMGKCEQQLVYDAQYGEDKTLTDEYIRRGNQSHEQFACRLTGVRQGWFRRLLNWLLRLLYGRGERP</sequence>
<evidence type="ECO:0000313" key="1">
    <source>
        <dbReference type="EMBL" id="SHJ05510.1"/>
    </source>
</evidence>
<dbReference type="OrthoDB" id="1682104at2"/>
<gene>
    <name evidence="1" type="ORF">SAMN02745170_01641</name>
</gene>
<dbReference type="Proteomes" id="UP000322917">
    <property type="component" value="Unassembled WGS sequence"/>
</dbReference>
<name>A0A1M6G6H2_9FIRM</name>
<dbReference type="EMBL" id="FQZD01000011">
    <property type="protein sequence ID" value="SHJ05510.1"/>
    <property type="molecule type" value="Genomic_DNA"/>
</dbReference>
<dbReference type="AlphaFoldDB" id="A0A1M6G6H2"/>
<evidence type="ECO:0000313" key="2">
    <source>
        <dbReference type="Proteomes" id="UP000322917"/>
    </source>
</evidence>
<reference evidence="1 2" key="1">
    <citation type="submission" date="2016-11" db="EMBL/GenBank/DDBJ databases">
        <authorList>
            <person name="Varghese N."/>
            <person name="Submissions S."/>
        </authorList>
    </citation>
    <scope>NUCLEOTIDE SEQUENCE [LARGE SCALE GENOMIC DNA]</scope>
    <source>
        <strain evidence="1 2">DSM 15287</strain>
    </source>
</reference>
<protein>
    <submittedName>
        <fullName evidence="1">Uncharacterized protein</fullName>
    </submittedName>
</protein>